<dbReference type="GeneID" id="60061551"/>
<dbReference type="FunFam" id="3.30.2080.10:FF:000001">
    <property type="entry name" value="Alpha-1,2-mannosidase subfamily"/>
    <property type="match status" value="1"/>
</dbReference>
<evidence type="ECO:0000259" key="6">
    <source>
        <dbReference type="Pfam" id="PF17678"/>
    </source>
</evidence>
<sequence>MIKKLFLSVVFFCLTLWVQAKDYADYVSPLVGTQSSFELSTGNTYPATARPWGMNFWTPQTGKMGDGWQYVYTANKIRGFKQTHQPSPWINDYGQFSLMPVTGKPEFDEDKRASWFSHKAELSRPYYYKVYLAEHDVVTELTPTERAVMFRFTFPENDSYIVVDAFDCGSSIRIIPEENKIIGYTTRNSGGVPDNFKNYFVVEFDKPFTYRATFSNDEKPKRKKDEVSLSLKRDVMEQNAFHTGAVIGFKTRKGEVVHARVASSFISPEQAEANLCELGADDFDTLVRKGKDAWNRVLGKIEVEGGTDEQYRTFYSCLYRSLLFPRKFYEMDAKGQPIHYSPYNGKVLSGYLYTDTGFWDTFRCLFPLLNLMYPSVNKEIQEGLINTYKESGFFPEWASPGHRGCMVGNNSASVLVDAYMKGVRVEEVESLYKGLLHGTENVHPEVSSTGRLGYKYYNRLGYIPYDVNINENAARTLEYAYDDWCIYRLAKELKRPQEEITLFAKRALNYKNLFDTESKLMRGKNRNGEFQKPFSPLKWGDAFTEGNSWHYSWSVFHDPQGLINLMGGKEMFVTMLDSVFAVPPVFDDSYYGQVIHEIREMTVMNMGNYAHGNQPIQHMIYLYDYAGQPWKAQYWLREVMNRMYTSAPDGYCGDEDNGQTSAWYVFSALGFYPVCPGTDEYVLGAPLFRKATLHFENGNDWVLSAPENSEANRYIDQMLVNGRVYTANFLKHGEMLKGGKAEFRMSAHPNLQRGIQEADLPYSFSVDGV</sequence>
<dbReference type="GO" id="GO:0000224">
    <property type="term" value="F:peptide-N4-(N-acetyl-beta-glucosaminyl)asparagine amidase activity"/>
    <property type="evidence" value="ECO:0007669"/>
    <property type="project" value="TreeGrafter"/>
</dbReference>
<proteinExistence type="predicted"/>
<dbReference type="NCBIfam" id="TIGR01180">
    <property type="entry name" value="aman2_put"/>
    <property type="match status" value="1"/>
</dbReference>
<dbReference type="InterPro" id="IPR041371">
    <property type="entry name" value="GH92_N"/>
</dbReference>
<organism evidence="7 8">
    <name type="scientific">Phocaeicola massiliensis B84634 = Timone 84634 = DSM 17679 = JCM 13223</name>
    <dbReference type="NCBI Taxonomy" id="1121098"/>
    <lineage>
        <taxon>Bacteria</taxon>
        <taxon>Pseudomonadati</taxon>
        <taxon>Bacteroidota</taxon>
        <taxon>Bacteroidia</taxon>
        <taxon>Bacteroidales</taxon>
        <taxon>Bacteroidaceae</taxon>
        <taxon>Phocaeicola</taxon>
    </lineage>
</organism>
<feature type="signal peptide" evidence="4">
    <location>
        <begin position="1"/>
        <end position="20"/>
    </location>
</feature>
<feature type="domain" description="Glycosyl hydrolase family 92 N-terminal" evidence="6">
    <location>
        <begin position="26"/>
        <end position="264"/>
    </location>
</feature>
<dbReference type="InterPro" id="IPR005887">
    <property type="entry name" value="GH92_a_mannosidase_put"/>
</dbReference>
<dbReference type="Gene3D" id="2.70.98.10">
    <property type="match status" value="1"/>
</dbReference>
<dbReference type="GO" id="GO:0030246">
    <property type="term" value="F:carbohydrate binding"/>
    <property type="evidence" value="ECO:0007669"/>
    <property type="project" value="InterPro"/>
</dbReference>
<evidence type="ECO:0000259" key="5">
    <source>
        <dbReference type="Pfam" id="PF07971"/>
    </source>
</evidence>
<dbReference type="InterPro" id="IPR050883">
    <property type="entry name" value="PNGase"/>
</dbReference>
<name>U6RDA2_9BACT</name>
<evidence type="ECO:0000313" key="8">
    <source>
        <dbReference type="Proteomes" id="UP000017831"/>
    </source>
</evidence>
<evidence type="ECO:0000256" key="4">
    <source>
        <dbReference type="SAM" id="SignalP"/>
    </source>
</evidence>
<dbReference type="PATRIC" id="fig|1121098.3.peg.2562"/>
<dbReference type="PANTHER" id="PTHR12143">
    <property type="entry name" value="PEPTIDE N-GLYCANASE PNGASE -RELATED"/>
    <property type="match status" value="1"/>
</dbReference>
<feature type="domain" description="Glycosyl hydrolase family 92" evidence="5">
    <location>
        <begin position="270"/>
        <end position="746"/>
    </location>
</feature>
<evidence type="ECO:0000256" key="2">
    <source>
        <dbReference type="ARBA" id="ARBA00011245"/>
    </source>
</evidence>
<dbReference type="Gene3D" id="1.20.1610.10">
    <property type="entry name" value="alpha-1,2-mannosidases domains"/>
    <property type="match status" value="1"/>
</dbReference>
<dbReference type="RefSeq" id="WP_005941634.1">
    <property type="nucleotide sequence ID" value="NZ_KB890326.1"/>
</dbReference>
<dbReference type="AlphaFoldDB" id="U6RDA2"/>
<evidence type="ECO:0000313" key="7">
    <source>
        <dbReference type="EMBL" id="EOA54052.1"/>
    </source>
</evidence>
<keyword evidence="8" id="KW-1185">Reference proteome</keyword>
<dbReference type="eggNOG" id="COG3537">
    <property type="taxonomic scope" value="Bacteria"/>
</dbReference>
<dbReference type="Gene3D" id="1.20.1050.60">
    <property type="entry name" value="alpha-1,2-mannosidase"/>
    <property type="match status" value="1"/>
</dbReference>
<dbReference type="PANTHER" id="PTHR12143:SF43">
    <property type="entry name" value="PUTATIVE-RELATED"/>
    <property type="match status" value="1"/>
</dbReference>
<dbReference type="InterPro" id="IPR008928">
    <property type="entry name" value="6-hairpin_glycosidase_sf"/>
</dbReference>
<comment type="cofactor">
    <cofactor evidence="1">
        <name>Ca(2+)</name>
        <dbReference type="ChEBI" id="CHEBI:29108"/>
    </cofactor>
</comment>
<feature type="chain" id="PRO_5004679926" description="Alpha-1,2-mannosidase" evidence="4">
    <location>
        <begin position="21"/>
        <end position="769"/>
    </location>
</feature>
<gene>
    <name evidence="7" type="ORF">HMPREF1534_02524</name>
</gene>
<accession>U6RDA2</accession>
<comment type="subunit">
    <text evidence="2">Monomer.</text>
</comment>
<dbReference type="STRING" id="1121098.HMPREF1534_02524"/>
<dbReference type="Proteomes" id="UP000017831">
    <property type="component" value="Unassembled WGS sequence"/>
</dbReference>
<reference evidence="7 8" key="1">
    <citation type="submission" date="2013-04" db="EMBL/GenBank/DDBJ databases">
        <title>The Genome Sequence of Bacteroides massiliensis DSM 17679.</title>
        <authorList>
            <consortium name="The Broad Institute Genomics Platform"/>
            <person name="Earl A."/>
            <person name="Ward D."/>
            <person name="Feldgarden M."/>
            <person name="Gevers D."/>
            <person name="Martens E."/>
            <person name="Fenner L."/>
            <person name="Roux V."/>
            <person name="Mallet M.N."/>
            <person name="Raoult D."/>
            <person name="Walker B."/>
            <person name="Young S."/>
            <person name="Zeng Q."/>
            <person name="Gargeya S."/>
            <person name="Fitzgerald M."/>
            <person name="Haas B."/>
            <person name="Abouelleil A."/>
            <person name="Allen A.W."/>
            <person name="Alvarado L."/>
            <person name="Arachchi H.M."/>
            <person name="Berlin A.M."/>
            <person name="Chapman S.B."/>
            <person name="Gainer-Dewar J."/>
            <person name="Goldberg J."/>
            <person name="Griggs A."/>
            <person name="Gujja S."/>
            <person name="Hansen M."/>
            <person name="Howarth C."/>
            <person name="Imamovic A."/>
            <person name="Ireland A."/>
            <person name="Larimer J."/>
            <person name="McCowan C."/>
            <person name="Murphy C."/>
            <person name="Pearson M."/>
            <person name="Poon T.W."/>
            <person name="Priest M."/>
            <person name="Roberts A."/>
            <person name="Saif S."/>
            <person name="Shea T."/>
            <person name="Sisk P."/>
            <person name="Sykes S."/>
            <person name="Wortman J."/>
            <person name="Nusbaum C."/>
            <person name="Birren B."/>
        </authorList>
    </citation>
    <scope>NUCLEOTIDE SEQUENCE [LARGE SCALE GENOMIC DNA]</scope>
    <source>
        <strain evidence="8">B84634 / Timone 84634 / DSM 17679 / JCM 13223</strain>
    </source>
</reference>
<dbReference type="OrthoDB" id="9762711at2"/>
<dbReference type="HOGENOM" id="CLU_003690_0_1_10"/>
<comment type="caution">
    <text evidence="7">The sequence shown here is derived from an EMBL/GenBank/DDBJ whole genome shotgun (WGS) entry which is preliminary data.</text>
</comment>
<dbReference type="Gene3D" id="3.30.2080.10">
    <property type="entry name" value="GH92 mannosidase domain"/>
    <property type="match status" value="1"/>
</dbReference>
<dbReference type="GO" id="GO:0005829">
    <property type="term" value="C:cytosol"/>
    <property type="evidence" value="ECO:0007669"/>
    <property type="project" value="TreeGrafter"/>
</dbReference>
<dbReference type="Pfam" id="PF17678">
    <property type="entry name" value="Glyco_hydro_92N"/>
    <property type="match status" value="1"/>
</dbReference>
<dbReference type="EMBL" id="AQHY01000028">
    <property type="protein sequence ID" value="EOA54052.1"/>
    <property type="molecule type" value="Genomic_DNA"/>
</dbReference>
<keyword evidence="4" id="KW-0732">Signal</keyword>
<dbReference type="GO" id="GO:0006516">
    <property type="term" value="P:glycoprotein catabolic process"/>
    <property type="evidence" value="ECO:0007669"/>
    <property type="project" value="TreeGrafter"/>
</dbReference>
<evidence type="ECO:0008006" key="9">
    <source>
        <dbReference type="Google" id="ProtNLM"/>
    </source>
</evidence>
<dbReference type="Pfam" id="PF07971">
    <property type="entry name" value="Glyco_hydro_92"/>
    <property type="match status" value="1"/>
</dbReference>
<dbReference type="InterPro" id="IPR014718">
    <property type="entry name" value="GH-type_carb-bd"/>
</dbReference>
<keyword evidence="3" id="KW-0106">Calcium</keyword>
<dbReference type="FunFam" id="1.20.1050.60:FF:000001">
    <property type="entry name" value="Putative alpha-1,2-mannosidase"/>
    <property type="match status" value="1"/>
</dbReference>
<evidence type="ECO:0000256" key="1">
    <source>
        <dbReference type="ARBA" id="ARBA00001913"/>
    </source>
</evidence>
<evidence type="ECO:0000256" key="3">
    <source>
        <dbReference type="ARBA" id="ARBA00022837"/>
    </source>
</evidence>
<protein>
    <recommendedName>
        <fullName evidence="9">Alpha-1,2-mannosidase</fullName>
    </recommendedName>
</protein>
<dbReference type="InterPro" id="IPR012939">
    <property type="entry name" value="Glyco_hydro_92"/>
</dbReference>
<dbReference type="SUPFAM" id="SSF48208">
    <property type="entry name" value="Six-hairpin glycosidases"/>
    <property type="match status" value="1"/>
</dbReference>
<dbReference type="FunFam" id="1.20.1610.10:FF:000001">
    <property type="entry name" value="Putative alpha-1,2-mannosidase"/>
    <property type="match status" value="1"/>
</dbReference>
<dbReference type="GO" id="GO:0005975">
    <property type="term" value="P:carbohydrate metabolic process"/>
    <property type="evidence" value="ECO:0007669"/>
    <property type="project" value="InterPro"/>
</dbReference>